<dbReference type="OrthoDB" id="274622at2759"/>
<organism evidence="9 10">
    <name type="scientific">Dreissena polymorpha</name>
    <name type="common">Zebra mussel</name>
    <name type="synonym">Mytilus polymorpha</name>
    <dbReference type="NCBI Taxonomy" id="45954"/>
    <lineage>
        <taxon>Eukaryota</taxon>
        <taxon>Metazoa</taxon>
        <taxon>Spiralia</taxon>
        <taxon>Lophotrochozoa</taxon>
        <taxon>Mollusca</taxon>
        <taxon>Bivalvia</taxon>
        <taxon>Autobranchia</taxon>
        <taxon>Heteroconchia</taxon>
        <taxon>Euheterodonta</taxon>
        <taxon>Imparidentia</taxon>
        <taxon>Neoheterodontei</taxon>
        <taxon>Myida</taxon>
        <taxon>Dreissenoidea</taxon>
        <taxon>Dreissenidae</taxon>
        <taxon>Dreissena</taxon>
    </lineage>
</organism>
<sequence>MSRNRVIQWSTMARTWWLFDSKYQCPFRSAEKICMYLEGRHKPLYHPLSDVGDHVVVINTKHVAMAEELWRKHSFDYDTRFAGGKSRTTAWQLHDVDPTKVMHKAVYRAGPKNLLRPTLMRRLHLYPDERVPSEVLENVTDVIRQIMVVPRSLDSYTEEELKNFPILFDWPEDHILYKRPPPGEPAEELTGNTKQQAAKKK</sequence>
<dbReference type="Proteomes" id="UP000828390">
    <property type="component" value="Unassembled WGS sequence"/>
</dbReference>
<comment type="subcellular location">
    <subcellularLocation>
        <location evidence="1">Mitochondrion</location>
    </subcellularLocation>
</comment>
<evidence type="ECO:0000256" key="2">
    <source>
        <dbReference type="ARBA" id="ARBA00006227"/>
    </source>
</evidence>
<dbReference type="GO" id="GO:0003729">
    <property type="term" value="F:mRNA binding"/>
    <property type="evidence" value="ECO:0007669"/>
    <property type="project" value="TreeGrafter"/>
</dbReference>
<comment type="caution">
    <text evidence="9">The sequence shown here is derived from an EMBL/GenBank/DDBJ whole genome shotgun (WGS) entry which is preliminary data.</text>
</comment>
<dbReference type="SUPFAM" id="SSF52161">
    <property type="entry name" value="Ribosomal protein L13"/>
    <property type="match status" value="1"/>
</dbReference>
<reference evidence="9" key="1">
    <citation type="journal article" date="2019" name="bioRxiv">
        <title>The Genome of the Zebra Mussel, Dreissena polymorpha: A Resource for Invasive Species Research.</title>
        <authorList>
            <person name="McCartney M.A."/>
            <person name="Auch B."/>
            <person name="Kono T."/>
            <person name="Mallez S."/>
            <person name="Zhang Y."/>
            <person name="Obille A."/>
            <person name="Becker A."/>
            <person name="Abrahante J.E."/>
            <person name="Garbe J."/>
            <person name="Badalamenti J.P."/>
            <person name="Herman A."/>
            <person name="Mangelson H."/>
            <person name="Liachko I."/>
            <person name="Sullivan S."/>
            <person name="Sone E.D."/>
            <person name="Koren S."/>
            <person name="Silverstein K.A.T."/>
            <person name="Beckman K.B."/>
            <person name="Gohl D.M."/>
        </authorList>
    </citation>
    <scope>NUCLEOTIDE SEQUENCE</scope>
    <source>
        <strain evidence="9">Duluth1</strain>
        <tissue evidence="9">Whole animal</tissue>
    </source>
</reference>
<evidence type="ECO:0000256" key="8">
    <source>
        <dbReference type="SAM" id="MobiDB-lite"/>
    </source>
</evidence>
<reference evidence="9" key="2">
    <citation type="submission" date="2020-11" db="EMBL/GenBank/DDBJ databases">
        <authorList>
            <person name="McCartney M.A."/>
            <person name="Auch B."/>
            <person name="Kono T."/>
            <person name="Mallez S."/>
            <person name="Becker A."/>
            <person name="Gohl D.M."/>
            <person name="Silverstein K.A.T."/>
            <person name="Koren S."/>
            <person name="Bechman K.B."/>
            <person name="Herman A."/>
            <person name="Abrahante J.E."/>
            <person name="Garbe J."/>
        </authorList>
    </citation>
    <scope>NUCLEOTIDE SEQUENCE</scope>
    <source>
        <strain evidence="9">Duluth1</strain>
        <tissue evidence="9">Whole animal</tissue>
    </source>
</reference>
<evidence type="ECO:0000256" key="7">
    <source>
        <dbReference type="ARBA" id="ARBA00075605"/>
    </source>
</evidence>
<evidence type="ECO:0000256" key="6">
    <source>
        <dbReference type="ARBA" id="ARBA00068950"/>
    </source>
</evidence>
<accession>A0A9D4CUQ8</accession>
<dbReference type="PANTHER" id="PTHR11545">
    <property type="entry name" value="RIBOSOMAL PROTEIN L13"/>
    <property type="match status" value="1"/>
</dbReference>
<dbReference type="PIRSF" id="PIRSF002181">
    <property type="entry name" value="Ribosomal_L13"/>
    <property type="match status" value="1"/>
</dbReference>
<evidence type="ECO:0000313" key="10">
    <source>
        <dbReference type="Proteomes" id="UP000828390"/>
    </source>
</evidence>
<dbReference type="EMBL" id="JAIWYP010000012">
    <property type="protein sequence ID" value="KAH3731129.1"/>
    <property type="molecule type" value="Genomic_DNA"/>
</dbReference>
<dbReference type="GO" id="GO:0005762">
    <property type="term" value="C:mitochondrial large ribosomal subunit"/>
    <property type="evidence" value="ECO:0007669"/>
    <property type="project" value="TreeGrafter"/>
</dbReference>
<protein>
    <recommendedName>
        <fullName evidence="6">Large ribosomal subunit protein uL13m</fullName>
    </recommendedName>
    <alternativeName>
        <fullName evidence="7">39S ribosomal protein L13, mitochondrial</fullName>
    </alternativeName>
</protein>
<dbReference type="CDD" id="cd00392">
    <property type="entry name" value="Ribosomal_L13"/>
    <property type="match status" value="1"/>
</dbReference>
<dbReference type="GO" id="GO:0003735">
    <property type="term" value="F:structural constituent of ribosome"/>
    <property type="evidence" value="ECO:0007669"/>
    <property type="project" value="InterPro"/>
</dbReference>
<dbReference type="Pfam" id="PF00572">
    <property type="entry name" value="Ribosomal_L13"/>
    <property type="match status" value="1"/>
</dbReference>
<proteinExistence type="inferred from homology"/>
<evidence type="ECO:0000313" key="9">
    <source>
        <dbReference type="EMBL" id="KAH3731129.1"/>
    </source>
</evidence>
<name>A0A9D4CUQ8_DREPO</name>
<dbReference type="InterPro" id="IPR005822">
    <property type="entry name" value="Ribosomal_uL13"/>
</dbReference>
<dbReference type="GO" id="GO:0017148">
    <property type="term" value="P:negative regulation of translation"/>
    <property type="evidence" value="ECO:0007669"/>
    <property type="project" value="TreeGrafter"/>
</dbReference>
<dbReference type="FunFam" id="3.90.1180.10:FF:000030">
    <property type="entry name" value="39S ribosomal protein L13, mitochondrial"/>
    <property type="match status" value="1"/>
</dbReference>
<dbReference type="InterPro" id="IPR005823">
    <property type="entry name" value="Ribosomal_uL13_bac-type"/>
</dbReference>
<feature type="region of interest" description="Disordered" evidence="8">
    <location>
        <begin position="179"/>
        <end position="201"/>
    </location>
</feature>
<dbReference type="Gene3D" id="3.90.1180.10">
    <property type="entry name" value="Ribosomal protein L13"/>
    <property type="match status" value="1"/>
</dbReference>
<evidence type="ECO:0000256" key="4">
    <source>
        <dbReference type="ARBA" id="ARBA00023128"/>
    </source>
</evidence>
<evidence type="ECO:0000256" key="3">
    <source>
        <dbReference type="ARBA" id="ARBA00022980"/>
    </source>
</evidence>
<dbReference type="AlphaFoldDB" id="A0A9D4CUQ8"/>
<feature type="compositionally biased region" description="Polar residues" evidence="8">
    <location>
        <begin position="190"/>
        <end position="201"/>
    </location>
</feature>
<keyword evidence="3" id="KW-0689">Ribosomal protein</keyword>
<keyword evidence="10" id="KW-1185">Reference proteome</keyword>
<dbReference type="InterPro" id="IPR036899">
    <property type="entry name" value="Ribosomal_uL13_sf"/>
</dbReference>
<keyword evidence="5" id="KW-0687">Ribonucleoprotein</keyword>
<gene>
    <name evidence="9" type="ORF">DPMN_057135</name>
</gene>
<keyword evidence="4" id="KW-0496">Mitochondrion</keyword>
<dbReference type="GO" id="GO:0006412">
    <property type="term" value="P:translation"/>
    <property type="evidence" value="ECO:0007669"/>
    <property type="project" value="InterPro"/>
</dbReference>
<evidence type="ECO:0000256" key="5">
    <source>
        <dbReference type="ARBA" id="ARBA00023274"/>
    </source>
</evidence>
<evidence type="ECO:0000256" key="1">
    <source>
        <dbReference type="ARBA" id="ARBA00004173"/>
    </source>
</evidence>
<dbReference type="PANTHER" id="PTHR11545:SF2">
    <property type="entry name" value="LARGE RIBOSOMAL SUBUNIT PROTEIN UL13M"/>
    <property type="match status" value="1"/>
</dbReference>
<dbReference type="HAMAP" id="MF_01366">
    <property type="entry name" value="Ribosomal_uL13"/>
    <property type="match status" value="1"/>
</dbReference>
<comment type="similarity">
    <text evidence="2">Belongs to the universal ribosomal protein uL13 family.</text>
</comment>